<dbReference type="OrthoDB" id="5135119at2759"/>
<evidence type="ECO:0000313" key="4">
    <source>
        <dbReference type="Proteomes" id="UP000220158"/>
    </source>
</evidence>
<proteinExistence type="inferred from homology"/>
<organism evidence="3 4">
    <name type="scientific">Plasmodium relictum</name>
    <dbReference type="NCBI Taxonomy" id="85471"/>
    <lineage>
        <taxon>Eukaryota</taxon>
        <taxon>Sar</taxon>
        <taxon>Alveolata</taxon>
        <taxon>Apicomplexa</taxon>
        <taxon>Aconoidasida</taxon>
        <taxon>Haemosporida</taxon>
        <taxon>Plasmodiidae</taxon>
        <taxon>Plasmodium</taxon>
        <taxon>Plasmodium (Haemamoeba)</taxon>
    </lineage>
</organism>
<feature type="domain" description="PIH1 N-terminal" evidence="2">
    <location>
        <begin position="31"/>
        <end position="170"/>
    </location>
</feature>
<dbReference type="PANTHER" id="PTHR22997:SF0">
    <property type="entry name" value="PIH1 DOMAIN-CONTAINING PROTEIN 1"/>
    <property type="match status" value="1"/>
</dbReference>
<evidence type="ECO:0000256" key="1">
    <source>
        <dbReference type="ARBA" id="ARBA00008511"/>
    </source>
</evidence>
<sequence>MNNVYEYFLQEKNKNIQFSTDKLNDLLQNKKTIKISPQKGFVIKAYEKNGGKVYFNICSSNLIAEFHLKRIPDLNNEEGLRIPLSIGEEKNKEDKKGNKYKTYDIVLNTKVVIESKKNLELKKIIAELVQVAVKNKYKTETCANLFFFPDHKYKGSSPDDQYIKDDQQHKFNIIEDENEEEKKNNDMHNFKESIDIENYFTIKKPEWDMWFIHKNIIEEKYKTMKEFYIPYIRKSPLNGAIDCFDFKPPFLKCKKKKERKKSEIFKSFLNEYNIELDDEFLSYEKIINTICVIQIQLPFFILADRNKKNNDDPFVISHFVNLYICDEFLSVFFKKSPLFPLEYNPPYKNFNIRFPFYFETSKAKSQYLEKYHLLNIIIPVSKSSSSSVIFKDLTENSKDSLSNYNEEATSDSSMF</sequence>
<gene>
    <name evidence="3" type="primary">PIH1</name>
    <name evidence="3" type="ORF">PRELSG_1451100</name>
</gene>
<evidence type="ECO:0000259" key="2">
    <source>
        <dbReference type="Pfam" id="PF08190"/>
    </source>
</evidence>
<dbReference type="InterPro" id="IPR012981">
    <property type="entry name" value="PIH1_N"/>
</dbReference>
<accession>A0A1J1HBA7</accession>
<dbReference type="PANTHER" id="PTHR22997">
    <property type="entry name" value="PIH1 DOMAIN-CONTAINING PROTEIN 1"/>
    <property type="match status" value="1"/>
</dbReference>
<dbReference type="Proteomes" id="UP000220158">
    <property type="component" value="Chromosome 14"/>
</dbReference>
<keyword evidence="4" id="KW-1185">Reference proteome</keyword>
<dbReference type="OMA" id="FDFKPPF"/>
<dbReference type="EMBL" id="LN835309">
    <property type="protein sequence ID" value="CRH02777.1"/>
    <property type="molecule type" value="Genomic_DNA"/>
</dbReference>
<reference evidence="3 4" key="1">
    <citation type="submission" date="2015-04" db="EMBL/GenBank/DDBJ databases">
        <authorList>
            <consortium name="Pathogen Informatics"/>
        </authorList>
    </citation>
    <scope>NUCLEOTIDE SEQUENCE [LARGE SCALE GENOMIC DNA]</scope>
    <source>
        <strain evidence="3 4">SGS1</strain>
    </source>
</reference>
<comment type="similarity">
    <text evidence="1">Belongs to the PIH1 family.</text>
</comment>
<name>A0A1J1HBA7_PLARL</name>
<dbReference type="InterPro" id="IPR050734">
    <property type="entry name" value="PIH1/Kintoun_subfamily"/>
</dbReference>
<dbReference type="RefSeq" id="XP_028535297.1">
    <property type="nucleotide sequence ID" value="XM_028679599.1"/>
</dbReference>
<protein>
    <submittedName>
        <fullName evidence="3">PIH1 domain-containing protein, putative</fullName>
    </submittedName>
</protein>
<dbReference type="GO" id="GO:0005737">
    <property type="term" value="C:cytoplasm"/>
    <property type="evidence" value="ECO:0007669"/>
    <property type="project" value="TreeGrafter"/>
</dbReference>
<dbReference type="GeneID" id="39738943"/>
<dbReference type="AlphaFoldDB" id="A0A1J1HBA7"/>
<dbReference type="Pfam" id="PF08190">
    <property type="entry name" value="PIH1"/>
    <property type="match status" value="1"/>
</dbReference>
<dbReference type="VEuPathDB" id="PlasmoDB:PRELSG_1451100"/>
<evidence type="ECO:0000313" key="3">
    <source>
        <dbReference type="EMBL" id="CRH02777.1"/>
    </source>
</evidence>
<dbReference type="KEGG" id="prel:PRELSG_1451100"/>